<dbReference type="GO" id="GO:0016740">
    <property type="term" value="F:transferase activity"/>
    <property type="evidence" value="ECO:0007669"/>
    <property type="project" value="UniProtKB-UniRule"/>
</dbReference>
<reference evidence="12 13" key="1">
    <citation type="submission" date="2019-06" db="EMBL/GenBank/DDBJ databases">
        <title>Genome sequence of Deinococcus radiopugnans ATCC 19172.</title>
        <authorList>
            <person name="Maclea K.S."/>
            <person name="Maynard C.R."/>
        </authorList>
    </citation>
    <scope>NUCLEOTIDE SEQUENCE [LARGE SCALE GENOMIC DNA]</scope>
    <source>
        <strain evidence="12 13">ATCC 19172</strain>
    </source>
</reference>
<feature type="binding site" evidence="11">
    <location>
        <position position="191"/>
    </location>
    <ligand>
        <name>Mg(2+)</name>
        <dbReference type="ChEBI" id="CHEBI:18420"/>
    </ligand>
</feature>
<evidence type="ECO:0000256" key="5">
    <source>
        <dbReference type="ARBA" id="ARBA00022723"/>
    </source>
</evidence>
<evidence type="ECO:0000256" key="1">
    <source>
        <dbReference type="ARBA" id="ARBA00011955"/>
    </source>
</evidence>
<protein>
    <recommendedName>
        <fullName evidence="2 10">FAD:protein FMN transferase</fullName>
        <ecNumber evidence="1 10">2.7.1.180</ecNumber>
    </recommendedName>
    <alternativeName>
        <fullName evidence="8 10">Flavin transferase</fullName>
    </alternativeName>
</protein>
<dbReference type="AlphaFoldDB" id="A0A5C4Y555"/>
<dbReference type="OrthoDB" id="9778595at2"/>
<dbReference type="InterPro" id="IPR024932">
    <property type="entry name" value="ApbE"/>
</dbReference>
<dbReference type="SUPFAM" id="SSF143631">
    <property type="entry name" value="ApbE-like"/>
    <property type="match status" value="1"/>
</dbReference>
<comment type="similarity">
    <text evidence="10">Belongs to the ApbE family.</text>
</comment>
<accession>A0A5C4Y555</accession>
<organism evidence="12 13">
    <name type="scientific">Deinococcus radiopugnans ATCC 19172</name>
    <dbReference type="NCBI Taxonomy" id="585398"/>
    <lineage>
        <taxon>Bacteria</taxon>
        <taxon>Thermotogati</taxon>
        <taxon>Deinococcota</taxon>
        <taxon>Deinococci</taxon>
        <taxon>Deinococcales</taxon>
        <taxon>Deinococcaceae</taxon>
        <taxon>Deinococcus</taxon>
    </lineage>
</organism>
<evidence type="ECO:0000256" key="4">
    <source>
        <dbReference type="ARBA" id="ARBA00022679"/>
    </source>
</evidence>
<evidence type="ECO:0000256" key="9">
    <source>
        <dbReference type="ARBA" id="ARBA00048540"/>
    </source>
</evidence>
<evidence type="ECO:0000256" key="10">
    <source>
        <dbReference type="PIRNR" id="PIRNR006268"/>
    </source>
</evidence>
<dbReference type="GO" id="GO:0046872">
    <property type="term" value="F:metal ion binding"/>
    <property type="evidence" value="ECO:0007669"/>
    <property type="project" value="UniProtKB-UniRule"/>
</dbReference>
<name>A0A5C4Y555_9DEIO</name>
<evidence type="ECO:0000256" key="3">
    <source>
        <dbReference type="ARBA" id="ARBA00022630"/>
    </source>
</evidence>
<comment type="catalytic activity">
    <reaction evidence="9 10">
        <text>L-threonyl-[protein] + FAD = FMN-L-threonyl-[protein] + AMP + H(+)</text>
        <dbReference type="Rhea" id="RHEA:36847"/>
        <dbReference type="Rhea" id="RHEA-COMP:11060"/>
        <dbReference type="Rhea" id="RHEA-COMP:11061"/>
        <dbReference type="ChEBI" id="CHEBI:15378"/>
        <dbReference type="ChEBI" id="CHEBI:30013"/>
        <dbReference type="ChEBI" id="CHEBI:57692"/>
        <dbReference type="ChEBI" id="CHEBI:74257"/>
        <dbReference type="ChEBI" id="CHEBI:456215"/>
        <dbReference type="EC" id="2.7.1.180"/>
    </reaction>
</comment>
<evidence type="ECO:0000256" key="7">
    <source>
        <dbReference type="ARBA" id="ARBA00022842"/>
    </source>
</evidence>
<keyword evidence="5 10" id="KW-0479">Metal-binding</keyword>
<feature type="binding site" evidence="11">
    <location>
        <position position="307"/>
    </location>
    <ligand>
        <name>Mg(2+)</name>
        <dbReference type="ChEBI" id="CHEBI:18420"/>
    </ligand>
</feature>
<evidence type="ECO:0000313" key="12">
    <source>
        <dbReference type="EMBL" id="TNM70669.1"/>
    </source>
</evidence>
<dbReference type="InterPro" id="IPR003374">
    <property type="entry name" value="ApbE-like_sf"/>
</dbReference>
<gene>
    <name evidence="12" type="ORF">FHR04_12260</name>
</gene>
<dbReference type="Pfam" id="PF02424">
    <property type="entry name" value="ApbE"/>
    <property type="match status" value="1"/>
</dbReference>
<dbReference type="EC" id="2.7.1.180" evidence="1 10"/>
<comment type="cofactor">
    <cofactor evidence="11">
        <name>Mg(2+)</name>
        <dbReference type="ChEBI" id="CHEBI:18420"/>
    </cofactor>
    <cofactor evidence="11">
        <name>Mn(2+)</name>
        <dbReference type="ChEBI" id="CHEBI:29035"/>
    </cofactor>
    <text evidence="11">Magnesium. Can also use manganese.</text>
</comment>
<keyword evidence="4 10" id="KW-0808">Transferase</keyword>
<dbReference type="PANTHER" id="PTHR30040:SF2">
    <property type="entry name" value="FAD:PROTEIN FMN TRANSFERASE"/>
    <property type="match status" value="1"/>
</dbReference>
<comment type="caution">
    <text evidence="12">The sequence shown here is derived from an EMBL/GenBank/DDBJ whole genome shotgun (WGS) entry which is preliminary data.</text>
</comment>
<dbReference type="Gene3D" id="3.10.520.10">
    <property type="entry name" value="ApbE-like domains"/>
    <property type="match status" value="1"/>
</dbReference>
<dbReference type="PANTHER" id="PTHR30040">
    <property type="entry name" value="THIAMINE BIOSYNTHESIS LIPOPROTEIN APBE"/>
    <property type="match status" value="1"/>
</dbReference>
<evidence type="ECO:0000313" key="13">
    <source>
        <dbReference type="Proteomes" id="UP000313988"/>
    </source>
</evidence>
<dbReference type="EMBL" id="VDMO01000012">
    <property type="protein sequence ID" value="TNM70669.1"/>
    <property type="molecule type" value="Genomic_DNA"/>
</dbReference>
<dbReference type="Proteomes" id="UP000313988">
    <property type="component" value="Unassembled WGS sequence"/>
</dbReference>
<feature type="binding site" evidence="11">
    <location>
        <position position="303"/>
    </location>
    <ligand>
        <name>Mg(2+)</name>
        <dbReference type="ChEBI" id="CHEBI:18420"/>
    </ligand>
</feature>
<keyword evidence="6 10" id="KW-0274">FAD</keyword>
<sequence length="351" mass="37627">MTVPARQSSRVEAGRPLHQIFNKADQNVPVSPSLITLLSVLRPPYRLRSVYERLLGTEVEIQVVARTRRQAEAAERAALDELERLSAVFNRFDPGSELSRWLARPGQQTPLSPELQTVLVLTDGWREVTAGAFHPGADALGKLWQTADTRGQEPAAESLAALVRHLQSAPWMLHDDGSATLHAAYPLGLNALAKGWIVDRMVELAWSLPGIRAVMINAGGDLRTTGGRGLEVMVADPFTARDDDPPLVQVHLQNGALASSGSAYRGVQVGDRWHSHLIDPRSGLPVQNVSGVTVTAPDCATADALATALSVLGLQAGLTLTDGTPGCAALIITPDGQRHPSTLWPPDVPVR</sequence>
<proteinExistence type="inferred from homology"/>
<keyword evidence="3 10" id="KW-0285">Flavoprotein</keyword>
<keyword evidence="7 10" id="KW-0460">Magnesium</keyword>
<evidence type="ECO:0000256" key="11">
    <source>
        <dbReference type="PIRSR" id="PIRSR006268-2"/>
    </source>
</evidence>
<evidence type="ECO:0000256" key="2">
    <source>
        <dbReference type="ARBA" id="ARBA00016337"/>
    </source>
</evidence>
<evidence type="ECO:0000256" key="6">
    <source>
        <dbReference type="ARBA" id="ARBA00022827"/>
    </source>
</evidence>
<dbReference type="PIRSF" id="PIRSF006268">
    <property type="entry name" value="ApbE"/>
    <property type="match status" value="1"/>
</dbReference>
<evidence type="ECO:0000256" key="8">
    <source>
        <dbReference type="ARBA" id="ARBA00031306"/>
    </source>
</evidence>